<dbReference type="AlphaFoldDB" id="A0A0D0CL36"/>
<accession>A0A0D0CL36</accession>
<dbReference type="HOGENOM" id="CLU_2085100_0_0_1"/>
<dbReference type="OrthoDB" id="3018573at2759"/>
<dbReference type="Proteomes" id="UP000053593">
    <property type="component" value="Unassembled WGS sequence"/>
</dbReference>
<keyword evidence="2" id="KW-1185">Reference proteome</keyword>
<evidence type="ECO:0000313" key="1">
    <source>
        <dbReference type="EMBL" id="KIK55863.1"/>
    </source>
</evidence>
<dbReference type="EMBL" id="KN834802">
    <property type="protein sequence ID" value="KIK55863.1"/>
    <property type="molecule type" value="Genomic_DNA"/>
</dbReference>
<sequence>MEEPDPKKPKYKPDINLIVYNSIDDNIPTFHPELKTLASNKVKIPLWVFQTKALCYVSSNIAVFSYKQMSSSRKSGKIKVLDLDNIQRKMKNSGLGIPCEEADMTYLHWDEASLNLI</sequence>
<organism evidence="1 2">
    <name type="scientific">Collybiopsis luxurians FD-317 M1</name>
    <dbReference type="NCBI Taxonomy" id="944289"/>
    <lineage>
        <taxon>Eukaryota</taxon>
        <taxon>Fungi</taxon>
        <taxon>Dikarya</taxon>
        <taxon>Basidiomycota</taxon>
        <taxon>Agaricomycotina</taxon>
        <taxon>Agaricomycetes</taxon>
        <taxon>Agaricomycetidae</taxon>
        <taxon>Agaricales</taxon>
        <taxon>Marasmiineae</taxon>
        <taxon>Omphalotaceae</taxon>
        <taxon>Collybiopsis</taxon>
        <taxon>Collybiopsis luxurians</taxon>
    </lineage>
</organism>
<name>A0A0D0CL36_9AGAR</name>
<proteinExistence type="predicted"/>
<evidence type="ECO:0000313" key="2">
    <source>
        <dbReference type="Proteomes" id="UP000053593"/>
    </source>
</evidence>
<protein>
    <submittedName>
        <fullName evidence="1">Uncharacterized protein</fullName>
    </submittedName>
</protein>
<reference evidence="1 2" key="1">
    <citation type="submission" date="2014-04" db="EMBL/GenBank/DDBJ databases">
        <title>Evolutionary Origins and Diversification of the Mycorrhizal Mutualists.</title>
        <authorList>
            <consortium name="DOE Joint Genome Institute"/>
            <consortium name="Mycorrhizal Genomics Consortium"/>
            <person name="Kohler A."/>
            <person name="Kuo A."/>
            <person name="Nagy L.G."/>
            <person name="Floudas D."/>
            <person name="Copeland A."/>
            <person name="Barry K.W."/>
            <person name="Cichocki N."/>
            <person name="Veneault-Fourrey C."/>
            <person name="LaButti K."/>
            <person name="Lindquist E.A."/>
            <person name="Lipzen A."/>
            <person name="Lundell T."/>
            <person name="Morin E."/>
            <person name="Murat C."/>
            <person name="Riley R."/>
            <person name="Ohm R."/>
            <person name="Sun H."/>
            <person name="Tunlid A."/>
            <person name="Henrissat B."/>
            <person name="Grigoriev I.V."/>
            <person name="Hibbett D.S."/>
            <person name="Martin F."/>
        </authorList>
    </citation>
    <scope>NUCLEOTIDE SEQUENCE [LARGE SCALE GENOMIC DNA]</scope>
    <source>
        <strain evidence="1 2">FD-317 M1</strain>
    </source>
</reference>
<gene>
    <name evidence="1" type="ORF">GYMLUDRAFT_62308</name>
</gene>